<comment type="caution">
    <text evidence="1">The sequence shown here is derived from an EMBL/GenBank/DDBJ whole genome shotgun (WGS) entry which is preliminary data.</text>
</comment>
<dbReference type="Proteomes" id="UP001519305">
    <property type="component" value="Unassembled WGS sequence"/>
</dbReference>
<protein>
    <recommendedName>
        <fullName evidence="3">NTP pyrophosphohydrolase</fullName>
    </recommendedName>
</protein>
<sequence length="39" mass="4657">MLNREHSDYLWATREQLAELPLAWHVDRVLGLRQPPTDE</sequence>
<proteinExistence type="predicted"/>
<reference evidence="1 2" key="1">
    <citation type="submission" date="2021-03" db="EMBL/GenBank/DDBJ databases">
        <title>Sequencing the genomes of 1000 actinobacteria strains.</title>
        <authorList>
            <person name="Klenk H.-P."/>
        </authorList>
    </citation>
    <scope>NUCLEOTIDE SEQUENCE [LARGE SCALE GENOMIC DNA]</scope>
    <source>
        <strain evidence="1 2">DSM 44506</strain>
    </source>
</reference>
<accession>A0ABS4U5F1</accession>
<gene>
    <name evidence="1" type="ORF">JOF33_000561</name>
</gene>
<evidence type="ECO:0000313" key="2">
    <source>
        <dbReference type="Proteomes" id="UP001519305"/>
    </source>
</evidence>
<evidence type="ECO:0008006" key="3">
    <source>
        <dbReference type="Google" id="ProtNLM"/>
    </source>
</evidence>
<keyword evidence="2" id="KW-1185">Reference proteome</keyword>
<organism evidence="1 2">
    <name type="scientific">Corynebacterium freneyi</name>
    <dbReference type="NCBI Taxonomy" id="134034"/>
    <lineage>
        <taxon>Bacteria</taxon>
        <taxon>Bacillati</taxon>
        <taxon>Actinomycetota</taxon>
        <taxon>Actinomycetes</taxon>
        <taxon>Mycobacteriales</taxon>
        <taxon>Corynebacteriaceae</taxon>
        <taxon>Corynebacterium</taxon>
    </lineage>
</organism>
<evidence type="ECO:0000313" key="1">
    <source>
        <dbReference type="EMBL" id="MBP2331862.1"/>
    </source>
</evidence>
<dbReference type="EMBL" id="JAGINY010000001">
    <property type="protein sequence ID" value="MBP2331862.1"/>
    <property type="molecule type" value="Genomic_DNA"/>
</dbReference>
<name>A0ABS4U5F1_9CORY</name>